<evidence type="ECO:0000313" key="3">
    <source>
        <dbReference type="RefSeq" id="XP_021846684.2"/>
    </source>
</evidence>
<dbReference type="GeneID" id="110786432"/>
<keyword evidence="2" id="KW-1185">Reference proteome</keyword>
<evidence type="ECO:0000313" key="2">
    <source>
        <dbReference type="Proteomes" id="UP000813463"/>
    </source>
</evidence>
<dbReference type="PANTHER" id="PTHR34371">
    <property type="entry name" value="OS01G0551000 PROTEIN"/>
    <property type="match status" value="1"/>
</dbReference>
<dbReference type="KEGG" id="soe:110786432"/>
<accession>A0A9R0JTQ8</accession>
<protein>
    <submittedName>
        <fullName evidence="3">Uncharacterized protein At4g00950</fullName>
    </submittedName>
</protein>
<gene>
    <name evidence="3" type="primary">LOC110786432</name>
</gene>
<dbReference type="Proteomes" id="UP000813463">
    <property type="component" value="Chromosome 2"/>
</dbReference>
<feature type="region of interest" description="Disordered" evidence="1">
    <location>
        <begin position="1"/>
        <end position="43"/>
    </location>
</feature>
<proteinExistence type="predicted"/>
<sequence>MGSEEEGTETEHGSEIPKLPLYTLPSLKSTQQQQHSTNLLTSPLHTSASASVSVPFKWEEHPGKPLPCLELALPSSSSSSSSTTTIKSLELPPRLLNETKFTKTPSPTTVLEGPYSYSNSATVGKSFSFRFLRKRQGSFDGSLSFGGSRGSSPERGLLGTIVLSRSSSVSRREINTNTNTTTKGLFGSWMKRGGNNSNFKGKNSDVHGGKFVFPGFLSDDGITGTDDGGEATVQVTKMGKKGKFLGLSSSSSKSHFWASIYGAFKQVIPSPRKSTKWKKDAW</sequence>
<reference evidence="2" key="1">
    <citation type="journal article" date="2021" name="Nat. Commun.">
        <title>Genomic analyses provide insights into spinach domestication and the genetic basis of agronomic traits.</title>
        <authorList>
            <person name="Cai X."/>
            <person name="Sun X."/>
            <person name="Xu C."/>
            <person name="Sun H."/>
            <person name="Wang X."/>
            <person name="Ge C."/>
            <person name="Zhang Z."/>
            <person name="Wang Q."/>
            <person name="Fei Z."/>
            <person name="Jiao C."/>
            <person name="Wang Q."/>
        </authorList>
    </citation>
    <scope>NUCLEOTIDE SEQUENCE [LARGE SCALE GENOMIC DNA]</scope>
    <source>
        <strain evidence="2">cv. Varoflay</strain>
    </source>
</reference>
<dbReference type="PANTHER" id="PTHR34371:SF2">
    <property type="entry name" value="DUF688 FAMILY PROTEIN"/>
    <property type="match status" value="1"/>
</dbReference>
<dbReference type="RefSeq" id="XP_021846684.2">
    <property type="nucleotide sequence ID" value="XM_021990992.2"/>
</dbReference>
<name>A0A9R0JTQ8_SPIOL</name>
<feature type="compositionally biased region" description="Polar residues" evidence="1">
    <location>
        <begin position="26"/>
        <end position="43"/>
    </location>
</feature>
<reference evidence="3" key="2">
    <citation type="submission" date="2025-08" db="UniProtKB">
        <authorList>
            <consortium name="RefSeq"/>
        </authorList>
    </citation>
    <scope>IDENTIFICATION</scope>
    <source>
        <tissue evidence="3">Leaf</tissue>
    </source>
</reference>
<organism evidence="2 3">
    <name type="scientific">Spinacia oleracea</name>
    <name type="common">Spinach</name>
    <dbReference type="NCBI Taxonomy" id="3562"/>
    <lineage>
        <taxon>Eukaryota</taxon>
        <taxon>Viridiplantae</taxon>
        <taxon>Streptophyta</taxon>
        <taxon>Embryophyta</taxon>
        <taxon>Tracheophyta</taxon>
        <taxon>Spermatophyta</taxon>
        <taxon>Magnoliopsida</taxon>
        <taxon>eudicotyledons</taxon>
        <taxon>Gunneridae</taxon>
        <taxon>Pentapetalae</taxon>
        <taxon>Caryophyllales</taxon>
        <taxon>Chenopodiaceae</taxon>
        <taxon>Chenopodioideae</taxon>
        <taxon>Anserineae</taxon>
        <taxon>Spinacia</taxon>
    </lineage>
</organism>
<dbReference type="AlphaFoldDB" id="A0A9R0JTQ8"/>
<evidence type="ECO:0000256" key="1">
    <source>
        <dbReference type="SAM" id="MobiDB-lite"/>
    </source>
</evidence>